<evidence type="ECO:0008006" key="5">
    <source>
        <dbReference type="Google" id="ProtNLM"/>
    </source>
</evidence>
<keyword evidence="2" id="KW-0732">Signal</keyword>
<proteinExistence type="predicted"/>
<feature type="compositionally biased region" description="Basic and acidic residues" evidence="1">
    <location>
        <begin position="757"/>
        <end position="771"/>
    </location>
</feature>
<organism evidence="3 4">
    <name type="scientific">Candidatus Pseudobacter hemicellulosilyticus</name>
    <dbReference type="NCBI Taxonomy" id="3121375"/>
    <lineage>
        <taxon>Bacteria</taxon>
        <taxon>Pseudomonadati</taxon>
        <taxon>Bacteroidota</taxon>
        <taxon>Chitinophagia</taxon>
        <taxon>Chitinophagales</taxon>
        <taxon>Chitinophagaceae</taxon>
        <taxon>Pseudobacter</taxon>
    </lineage>
</organism>
<feature type="compositionally biased region" description="Gly residues" evidence="1">
    <location>
        <begin position="813"/>
        <end position="829"/>
    </location>
</feature>
<evidence type="ECO:0000313" key="3">
    <source>
        <dbReference type="EMBL" id="WEK36848.1"/>
    </source>
</evidence>
<accession>A0AAJ5WUK5</accession>
<dbReference type="EMBL" id="CP119311">
    <property type="protein sequence ID" value="WEK36848.1"/>
    <property type="molecule type" value="Genomic_DNA"/>
</dbReference>
<reference evidence="3" key="1">
    <citation type="submission" date="2023-03" db="EMBL/GenBank/DDBJ databases">
        <title>Andean soil-derived lignocellulolytic bacterial consortium as a source of novel taxa and putative plastic-active enzymes.</title>
        <authorList>
            <person name="Diaz-Garcia L."/>
            <person name="Chuvochina M."/>
            <person name="Feuerriegel G."/>
            <person name="Bunk B."/>
            <person name="Sproer C."/>
            <person name="Streit W.R."/>
            <person name="Rodriguez L.M."/>
            <person name="Overmann J."/>
            <person name="Jimenez D.J."/>
        </authorList>
    </citation>
    <scope>NUCLEOTIDE SEQUENCE</scope>
    <source>
        <strain evidence="3">MAG 7</strain>
    </source>
</reference>
<feature type="region of interest" description="Disordered" evidence="1">
    <location>
        <begin position="603"/>
        <end position="844"/>
    </location>
</feature>
<feature type="compositionally biased region" description="Low complexity" evidence="1">
    <location>
        <begin position="690"/>
        <end position="715"/>
    </location>
</feature>
<feature type="chain" id="PRO_5042490775" description="Carbohydrate-binding family V/XII" evidence="2">
    <location>
        <begin position="24"/>
        <end position="844"/>
    </location>
</feature>
<feature type="compositionally biased region" description="Basic and acidic residues" evidence="1">
    <location>
        <begin position="657"/>
        <end position="671"/>
    </location>
</feature>
<dbReference type="AlphaFoldDB" id="A0AAJ5WUK5"/>
<feature type="compositionally biased region" description="Low complexity" evidence="1">
    <location>
        <begin position="742"/>
        <end position="752"/>
    </location>
</feature>
<feature type="compositionally biased region" description="Polar residues" evidence="1">
    <location>
        <begin position="623"/>
        <end position="656"/>
    </location>
</feature>
<feature type="compositionally biased region" description="Polar residues" evidence="1">
    <location>
        <begin position="772"/>
        <end position="783"/>
    </location>
</feature>
<feature type="signal peptide" evidence="2">
    <location>
        <begin position="1"/>
        <end position="23"/>
    </location>
</feature>
<sequence length="844" mass="94556">MKSIYTLLCVLCIPLLMTQEVSAQVAWPQTMTAQGNKVIKMYQWQPESYGENILKARAAISVLEPGKTDPVFGMAWLRATTRSSGSQVQVQSARITAIKLPGESNEDQLDDLKLQLEEQIARWNIQFPAKDLENSLSLNSKEEELSRQISNKAPKVIYANTASILVLIDGAPKLQKNTDWDAEVVINTPFTIIKNADGQFYLYGGKHWYSAPAATGPYALHNNVSQKLAGIAEAIKAADKDQEEGMETSESTIYKIVVSTEPAELIQSAGEANFSPVEGTSLLYVANSDDDIFMDLTTQQYFVLLSGRWFAAKTLNSNWQYVSPENLPAEFANIKEGSPKDNVLASVAGTDAATDALQEAEVPQTAKVDRKNATANVTYDGDPQFEDIDGLDMAYATNTSASVLRWRGRYYAVDNGVWFEASRAAGPWVVAVERPTVVSLIPPRYPVYHVKYVYIYDVMPDYVYMGYTPGYLNTFIYGPTVVYGTGFYYRPWYGHYYYPRPCTWGYGVRYNPWFGWGFGFNFNAGWFHAGINVGRPWGGYYSGGWWGPRYYSMPYCYRPNYGGRSYGYYNPRYYDNRSRSIHYANRTNNIYVNRNNVVTRTTQRSIAPNRSNYYGRRDAVGYNNGQRPNRTYNNDNRGGQYNNRNEQSRINNQGNRSYDRNSRADNPRQRDITPNNGSRPNREYTPGNGSRPNSNTGSRPNNNNGSRPANSNPGNREGERPVRTNPGTGGGNERRDTERPRSYNNDNRNNSSGNGGREMEAPRNREYRAGNENRQSPPNRSVTPPQRQQQPSARPQSSPSQPSRSVERRDNGGNRGGGNQGGGSQGGNRGSSSGNKETSRPGRG</sequence>
<evidence type="ECO:0000256" key="1">
    <source>
        <dbReference type="SAM" id="MobiDB-lite"/>
    </source>
</evidence>
<evidence type="ECO:0000313" key="4">
    <source>
        <dbReference type="Proteomes" id="UP001220610"/>
    </source>
</evidence>
<protein>
    <recommendedName>
        <fullName evidence="5">Carbohydrate-binding family V/XII</fullName>
    </recommendedName>
</protein>
<evidence type="ECO:0000256" key="2">
    <source>
        <dbReference type="SAM" id="SignalP"/>
    </source>
</evidence>
<dbReference type="Proteomes" id="UP001220610">
    <property type="component" value="Chromosome"/>
</dbReference>
<feature type="compositionally biased region" description="Basic and acidic residues" evidence="1">
    <location>
        <begin position="732"/>
        <end position="741"/>
    </location>
</feature>
<name>A0AAJ5WUK5_9BACT</name>
<feature type="compositionally biased region" description="Polar residues" evidence="1">
    <location>
        <begin position="603"/>
        <end position="612"/>
    </location>
</feature>
<gene>
    <name evidence="3" type="ORF">P0Y53_04975</name>
</gene>
<feature type="compositionally biased region" description="Low complexity" evidence="1">
    <location>
        <begin position="784"/>
        <end position="804"/>
    </location>
</feature>